<protein>
    <submittedName>
        <fullName evidence="3">Crustin 2</fullName>
    </submittedName>
    <submittedName>
        <fullName evidence="2">Crustin type I</fullName>
    </submittedName>
</protein>
<dbReference type="AlphaFoldDB" id="G7Z061"/>
<dbReference type="RefSeq" id="XP_066943957.1">
    <property type="nucleotide sequence ID" value="XM_067087856.1"/>
</dbReference>
<feature type="chain" id="PRO_5003506529" evidence="1">
    <location>
        <begin position="21"/>
        <end position="128"/>
    </location>
</feature>
<name>G7Z061_MACRS</name>
<sequence>MARLCVFAIGVLVAVTQVHAQVPGGHLGTCPPPKQPVESCRNYCKFESPGTTGDYYCCDEQRTPAGNPGTCPKVALQEHEIVVMCDPNDTNRPYSLNCKTDADCFQWEKCCYAPVTQQRICRASVFDL</sequence>
<dbReference type="InterPro" id="IPR036645">
    <property type="entry name" value="Elafin-like_sf"/>
</dbReference>
<dbReference type="RefSeq" id="XP_066943955.1">
    <property type="nucleotide sequence ID" value="XM_067087854.1"/>
</dbReference>
<dbReference type="KEGG" id="mrj:136829381"/>
<reference evidence="3" key="2">
    <citation type="journal article" date="2016" name="Dev. Comp. Immunol.">
        <title>Dorsal transcription factor is involved in regulating expression of crustin genes during white spot syndrome virus infection.</title>
        <authorList>
            <person name="Huang X."/>
            <person name="Wang W."/>
            <person name="Ren Q."/>
        </authorList>
    </citation>
    <scope>NUCLEOTIDE SEQUENCE</scope>
</reference>
<reference evidence="2" key="1">
    <citation type="submission" date="2008-10" db="EMBL/GenBank/DDBJ databases">
        <title>Characterization of serine proteinase inhibitor and crustin in giant freshwater prawn (Macrobrachium rosenbergii, de Man).</title>
        <authorList>
            <person name="Srisapoome P."/>
            <person name="Tewpair P."/>
            <person name="Areechon N."/>
        </authorList>
    </citation>
    <scope>NUCLEOTIDE SEQUENCE</scope>
</reference>
<organism evidence="2">
    <name type="scientific">Macrobrachium rosenbergii</name>
    <name type="common">Giant fresh water prawn</name>
    <dbReference type="NCBI Taxonomy" id="79674"/>
    <lineage>
        <taxon>Eukaryota</taxon>
        <taxon>Metazoa</taxon>
        <taxon>Ecdysozoa</taxon>
        <taxon>Arthropoda</taxon>
        <taxon>Crustacea</taxon>
        <taxon>Multicrustacea</taxon>
        <taxon>Malacostraca</taxon>
        <taxon>Eumalacostraca</taxon>
        <taxon>Eucarida</taxon>
        <taxon>Decapoda</taxon>
        <taxon>Pleocyemata</taxon>
        <taxon>Caridea</taxon>
        <taxon>Palaemonoidea</taxon>
        <taxon>Palaemonidae</taxon>
        <taxon>Macrobrachium</taxon>
    </lineage>
</organism>
<proteinExistence type="evidence at transcript level"/>
<dbReference type="GeneID" id="136829381"/>
<keyword evidence="1" id="KW-0732">Signal</keyword>
<evidence type="ECO:0000313" key="3">
    <source>
        <dbReference type="EMBL" id="ANH22231.1"/>
    </source>
</evidence>
<accession>G7Z061</accession>
<feature type="signal peptide" evidence="1">
    <location>
        <begin position="1"/>
        <end position="20"/>
    </location>
</feature>
<dbReference type="Gene3D" id="4.10.75.10">
    <property type="entry name" value="Elafin-like"/>
    <property type="match status" value="1"/>
</dbReference>
<evidence type="ECO:0000256" key="1">
    <source>
        <dbReference type="SAM" id="SignalP"/>
    </source>
</evidence>
<evidence type="ECO:0000313" key="2">
    <source>
        <dbReference type="EMBL" id="ACR43431.1"/>
    </source>
</evidence>
<dbReference type="EMBL" id="FJ429308">
    <property type="protein sequence ID" value="ACR43431.1"/>
    <property type="molecule type" value="mRNA"/>
</dbReference>
<dbReference type="EMBL" id="KX219627">
    <property type="protein sequence ID" value="ANH22231.1"/>
    <property type="molecule type" value="mRNA"/>
</dbReference>